<dbReference type="Pfam" id="PF13632">
    <property type="entry name" value="Glyco_trans_2_3"/>
    <property type="match status" value="1"/>
</dbReference>
<keyword evidence="2" id="KW-1003">Cell membrane</keyword>
<keyword evidence="6" id="KW-0812">Transmembrane</keyword>
<feature type="domain" description="Glycosyltransferase 2-like" evidence="8">
    <location>
        <begin position="143"/>
        <end position="257"/>
    </location>
</feature>
<evidence type="ECO:0000256" key="5">
    <source>
        <dbReference type="ARBA" id="ARBA00023136"/>
    </source>
</evidence>
<keyword evidence="4 9" id="KW-0808">Transferase</keyword>
<dbReference type="GO" id="GO:0016757">
    <property type="term" value="F:glycosyltransferase activity"/>
    <property type="evidence" value="ECO:0007669"/>
    <property type="project" value="UniProtKB-KW"/>
</dbReference>
<evidence type="ECO:0000256" key="2">
    <source>
        <dbReference type="ARBA" id="ARBA00022475"/>
    </source>
</evidence>
<dbReference type="RefSeq" id="WP_050530723.1">
    <property type="nucleotide sequence ID" value="NZ_AQQZ01000004.1"/>
</dbReference>
<dbReference type="PATRIC" id="fig|1317121.7.peg.2672"/>
<evidence type="ECO:0000313" key="9">
    <source>
        <dbReference type="EMBL" id="KNG93537.1"/>
    </source>
</evidence>
<keyword evidence="5 6" id="KW-0472">Membrane</keyword>
<dbReference type="InterPro" id="IPR001173">
    <property type="entry name" value="Glyco_trans_2-like"/>
</dbReference>
<evidence type="ECO:0000256" key="3">
    <source>
        <dbReference type="ARBA" id="ARBA00022676"/>
    </source>
</evidence>
<dbReference type="SUPFAM" id="SSF53448">
    <property type="entry name" value="Nucleotide-diphospho-sugar transferases"/>
    <property type="match status" value="1"/>
</dbReference>
<keyword evidence="6" id="KW-1133">Transmembrane helix</keyword>
<feature type="domain" description="Glycosyltransferase 2-like" evidence="7">
    <location>
        <begin position="7"/>
        <end position="116"/>
    </location>
</feature>
<feature type="transmembrane region" description="Helical" evidence="6">
    <location>
        <begin position="231"/>
        <end position="260"/>
    </location>
</feature>
<evidence type="ECO:0000256" key="4">
    <source>
        <dbReference type="ARBA" id="ARBA00022679"/>
    </source>
</evidence>
<keyword evidence="10" id="KW-1185">Reference proteome</keyword>
<evidence type="ECO:0000313" key="10">
    <source>
        <dbReference type="Proteomes" id="UP000036938"/>
    </source>
</evidence>
<dbReference type="PANTHER" id="PTHR43646">
    <property type="entry name" value="GLYCOSYLTRANSFERASE"/>
    <property type="match status" value="1"/>
</dbReference>
<dbReference type="AlphaFoldDB" id="A0A0L1JPA0"/>
<dbReference type="PANTHER" id="PTHR43646:SF2">
    <property type="entry name" value="GLYCOSYLTRANSFERASE 2-LIKE DOMAIN-CONTAINING PROTEIN"/>
    <property type="match status" value="1"/>
</dbReference>
<evidence type="ECO:0000259" key="8">
    <source>
        <dbReference type="Pfam" id="PF13632"/>
    </source>
</evidence>
<proteinExistence type="predicted"/>
<accession>A0A0L1JPA0</accession>
<dbReference type="GO" id="GO:0005886">
    <property type="term" value="C:plasma membrane"/>
    <property type="evidence" value="ECO:0007669"/>
    <property type="project" value="UniProtKB-SubCell"/>
</dbReference>
<dbReference type="InterPro" id="IPR029044">
    <property type="entry name" value="Nucleotide-diphossugar_trans"/>
</dbReference>
<evidence type="ECO:0000256" key="6">
    <source>
        <dbReference type="SAM" id="Phobius"/>
    </source>
</evidence>
<dbReference type="EMBL" id="AQQZ01000004">
    <property type="protein sequence ID" value="KNG93537.1"/>
    <property type="molecule type" value="Genomic_DNA"/>
</dbReference>
<dbReference type="Pfam" id="PF00535">
    <property type="entry name" value="Glycos_transf_2"/>
    <property type="match status" value="1"/>
</dbReference>
<feature type="transmembrane region" description="Helical" evidence="6">
    <location>
        <begin position="280"/>
        <end position="302"/>
    </location>
</feature>
<dbReference type="Proteomes" id="UP000036938">
    <property type="component" value="Unassembled WGS sequence"/>
</dbReference>
<dbReference type="CDD" id="cd00761">
    <property type="entry name" value="Glyco_tranf_GTA_type"/>
    <property type="match status" value="1"/>
</dbReference>
<organism evidence="9 10">
    <name type="scientific">Pseudaestuariivita atlantica</name>
    <dbReference type="NCBI Taxonomy" id="1317121"/>
    <lineage>
        <taxon>Bacteria</taxon>
        <taxon>Pseudomonadati</taxon>
        <taxon>Pseudomonadota</taxon>
        <taxon>Alphaproteobacteria</taxon>
        <taxon>Rhodobacterales</taxon>
        <taxon>Paracoccaceae</taxon>
        <taxon>Pseudaestuariivita</taxon>
    </lineage>
</organism>
<keyword evidence="3" id="KW-0328">Glycosyltransferase</keyword>
<dbReference type="STRING" id="1317121.ATO11_09980"/>
<sequence length="317" mass="35063">MRLGIVLIGRNEGARLVRCLDSVAGQAAQVIYVDSGSTDDSMAAAEARGAQVVTLDTSVPFTAARARAAGYAALDGVDVVQFVDGDCGVDDGWLEAGLAALGADDRLGMVTGWRSEIHPDASVYNALCHYEWRRPAGEIETCGGDMMVRVAAYEEAGGWRADVIAAEDDEFCQRLRKAGWRLERLPVEMTRHDAAMTRFGQWWRRAVRSGHGFAQVGDIHPEFFRRERKRVWVYGLVLPVIAVIGLAWSGWLVLLALAGYAYNYARTFQGLRRDLPTRQAAHHALFITLSKIPNMIGMATYLQRKRQGAAMEIIEYK</sequence>
<reference evidence="9 10" key="1">
    <citation type="journal article" date="2015" name="Int. J. Syst. Evol. Microbiol.">
        <title>Aestuariivita atlantica sp. nov., isolated from deep sea sediment of the Atlantic Ocean.</title>
        <authorList>
            <person name="Li G."/>
            <person name="Lai Q."/>
            <person name="Du Y."/>
            <person name="Liu X."/>
            <person name="Sun F."/>
            <person name="Shao Z."/>
        </authorList>
    </citation>
    <scope>NUCLEOTIDE SEQUENCE [LARGE SCALE GENOMIC DNA]</scope>
    <source>
        <strain evidence="9 10">22II-S11-z3</strain>
    </source>
</reference>
<dbReference type="Gene3D" id="3.90.550.10">
    <property type="entry name" value="Spore Coat Polysaccharide Biosynthesis Protein SpsA, Chain A"/>
    <property type="match status" value="1"/>
</dbReference>
<evidence type="ECO:0000259" key="7">
    <source>
        <dbReference type="Pfam" id="PF00535"/>
    </source>
</evidence>
<comment type="caution">
    <text evidence="9">The sequence shown here is derived from an EMBL/GenBank/DDBJ whole genome shotgun (WGS) entry which is preliminary data.</text>
</comment>
<gene>
    <name evidence="9" type="ORF">ATO11_09980</name>
</gene>
<dbReference type="OrthoDB" id="8416156at2"/>
<evidence type="ECO:0000256" key="1">
    <source>
        <dbReference type="ARBA" id="ARBA00004236"/>
    </source>
</evidence>
<name>A0A0L1JPA0_9RHOB</name>
<protein>
    <submittedName>
        <fullName evidence="9">Glycosyl transferase</fullName>
    </submittedName>
</protein>
<comment type="subcellular location">
    <subcellularLocation>
        <location evidence="1">Cell membrane</location>
    </subcellularLocation>
</comment>